<dbReference type="InterPro" id="IPR011344">
    <property type="entry name" value="ssDNA-bd"/>
</dbReference>
<dbReference type="NCBIfam" id="TIGR00621">
    <property type="entry name" value="ssb"/>
    <property type="match status" value="1"/>
</dbReference>
<dbReference type="GO" id="GO:0006260">
    <property type="term" value="P:DNA replication"/>
    <property type="evidence" value="ECO:0007669"/>
    <property type="project" value="InterPro"/>
</dbReference>
<evidence type="ECO:0000313" key="6">
    <source>
        <dbReference type="Proteomes" id="UP000410049"/>
    </source>
</evidence>
<accession>A0A5M9ZHV7</accession>
<proteinExistence type="predicted"/>
<dbReference type="PANTHER" id="PTHR10302">
    <property type="entry name" value="SINGLE-STRANDED DNA-BINDING PROTEIN"/>
    <property type="match status" value="1"/>
</dbReference>
<dbReference type="AlphaFoldDB" id="A0A5M9ZHV7"/>
<sequence length="169" mass="19359">MSGEARVEFDANLGGDPEHKTTKDGTPFLRLSFCQTERRFNRQKNDWEDGEKTWWSAVEFDMRLAETYQRELHKGDSIHVEGVLRTRLYTDKNGQPQIDHSVAWPRIRKNLLKAKQAQGGFSNANPFNGVPAQQPQQQPVQQPQQNYQQPDYSQPADPWAGGGFDAPEF</sequence>
<dbReference type="Gene3D" id="2.40.50.140">
    <property type="entry name" value="Nucleic acid-binding proteins"/>
    <property type="match status" value="1"/>
</dbReference>
<evidence type="ECO:0000256" key="1">
    <source>
        <dbReference type="ARBA" id="ARBA00023125"/>
    </source>
</evidence>
<dbReference type="PROSITE" id="PS50935">
    <property type="entry name" value="SSB"/>
    <property type="match status" value="1"/>
</dbReference>
<dbReference type="GO" id="GO:0003697">
    <property type="term" value="F:single-stranded DNA binding"/>
    <property type="evidence" value="ECO:0007669"/>
    <property type="project" value="InterPro"/>
</dbReference>
<feature type="compositionally biased region" description="Gly residues" evidence="4">
    <location>
        <begin position="160"/>
        <end position="169"/>
    </location>
</feature>
<reference evidence="5 6" key="1">
    <citation type="journal article" date="2019" name="Syst. Appl. Microbiol.">
        <title>Characterization of Bifidobacterium species in feaces of the Egyptian fruit bat: Description of B. vespertilionis sp. nov. and B. rousetti sp. nov.</title>
        <authorList>
            <person name="Modesto M."/>
            <person name="Satti M."/>
            <person name="Watanabe K."/>
            <person name="Puglisi E."/>
            <person name="Morelli L."/>
            <person name="Huang C.-H."/>
            <person name="Liou J.-S."/>
            <person name="Miyashita M."/>
            <person name="Tamura T."/>
            <person name="Saito S."/>
            <person name="Mori K."/>
            <person name="Huang L."/>
            <person name="Sciavilla P."/>
            <person name="Sandri C."/>
            <person name="Spiezio C."/>
            <person name="Vitali F."/>
            <person name="Cavalieri D."/>
            <person name="Perpetuini G."/>
            <person name="Tofalo R."/>
            <person name="Bonetti A."/>
            <person name="Arita M."/>
            <person name="Mattarelli P."/>
        </authorList>
    </citation>
    <scope>NUCLEOTIDE SEQUENCE [LARGE SCALE GENOMIC DNA]</scope>
    <source>
        <strain evidence="5 6">RST17</strain>
    </source>
</reference>
<dbReference type="Pfam" id="PF00436">
    <property type="entry name" value="SSB"/>
    <property type="match status" value="1"/>
</dbReference>
<evidence type="ECO:0000313" key="5">
    <source>
        <dbReference type="EMBL" id="KAA8827197.1"/>
    </source>
</evidence>
<dbReference type="Proteomes" id="UP000410049">
    <property type="component" value="Unassembled WGS sequence"/>
</dbReference>
<name>A0A5M9ZHV7_9BIFI</name>
<evidence type="ECO:0000256" key="3">
    <source>
        <dbReference type="RuleBase" id="RU000524"/>
    </source>
</evidence>
<dbReference type="RefSeq" id="WP_150379666.1">
    <property type="nucleotide sequence ID" value="NZ_RZUH01000007.1"/>
</dbReference>
<dbReference type="PANTHER" id="PTHR10302:SF0">
    <property type="entry name" value="SINGLE-STRANDED DNA-BINDING PROTEIN, MITOCHONDRIAL"/>
    <property type="match status" value="1"/>
</dbReference>
<dbReference type="CDD" id="cd04496">
    <property type="entry name" value="SSB_OBF"/>
    <property type="match status" value="1"/>
</dbReference>
<feature type="compositionally biased region" description="Low complexity" evidence="4">
    <location>
        <begin position="131"/>
        <end position="155"/>
    </location>
</feature>
<protein>
    <recommendedName>
        <fullName evidence="2 3">Single-stranded DNA-binding protein</fullName>
    </recommendedName>
</protein>
<dbReference type="InterPro" id="IPR012340">
    <property type="entry name" value="NA-bd_OB-fold"/>
</dbReference>
<feature type="region of interest" description="Disordered" evidence="4">
    <location>
        <begin position="1"/>
        <end position="25"/>
    </location>
</feature>
<feature type="region of interest" description="Disordered" evidence="4">
    <location>
        <begin position="119"/>
        <end position="169"/>
    </location>
</feature>
<dbReference type="EMBL" id="RZUH01000007">
    <property type="protein sequence ID" value="KAA8827197.1"/>
    <property type="molecule type" value="Genomic_DNA"/>
</dbReference>
<dbReference type="SUPFAM" id="SSF50249">
    <property type="entry name" value="Nucleic acid-binding proteins"/>
    <property type="match status" value="1"/>
</dbReference>
<gene>
    <name evidence="5" type="ORF">EMO91_09090</name>
</gene>
<dbReference type="InterPro" id="IPR000424">
    <property type="entry name" value="Primosome_PriB/ssb"/>
</dbReference>
<dbReference type="PIRSF" id="PIRSF002070">
    <property type="entry name" value="SSB"/>
    <property type="match status" value="1"/>
</dbReference>
<keyword evidence="1 2" id="KW-0238">DNA-binding</keyword>
<comment type="caution">
    <text evidence="5">The sequence shown here is derived from an EMBL/GenBank/DDBJ whole genome shotgun (WGS) entry which is preliminary data.</text>
</comment>
<evidence type="ECO:0000256" key="2">
    <source>
        <dbReference type="PIRNR" id="PIRNR002070"/>
    </source>
</evidence>
<organism evidence="5 6">
    <name type="scientific">Bifidobacterium myosotis</name>
    <dbReference type="NCBI Taxonomy" id="1630166"/>
    <lineage>
        <taxon>Bacteria</taxon>
        <taxon>Bacillati</taxon>
        <taxon>Actinomycetota</taxon>
        <taxon>Actinomycetes</taxon>
        <taxon>Bifidobacteriales</taxon>
        <taxon>Bifidobacteriaceae</taxon>
        <taxon>Bifidobacterium</taxon>
    </lineage>
</organism>
<dbReference type="GO" id="GO:0009295">
    <property type="term" value="C:nucleoid"/>
    <property type="evidence" value="ECO:0007669"/>
    <property type="project" value="TreeGrafter"/>
</dbReference>
<evidence type="ECO:0000256" key="4">
    <source>
        <dbReference type="SAM" id="MobiDB-lite"/>
    </source>
</evidence>